<keyword evidence="2" id="KW-1185">Reference proteome</keyword>
<proteinExistence type="predicted"/>
<evidence type="ECO:0000313" key="2">
    <source>
        <dbReference type="Proteomes" id="UP001060085"/>
    </source>
</evidence>
<protein>
    <submittedName>
        <fullName evidence="1">Uncharacterized protein</fullName>
    </submittedName>
</protein>
<organism evidence="1 2">
    <name type="scientific">Catharanthus roseus</name>
    <name type="common">Madagascar periwinkle</name>
    <name type="synonym">Vinca rosea</name>
    <dbReference type="NCBI Taxonomy" id="4058"/>
    <lineage>
        <taxon>Eukaryota</taxon>
        <taxon>Viridiplantae</taxon>
        <taxon>Streptophyta</taxon>
        <taxon>Embryophyta</taxon>
        <taxon>Tracheophyta</taxon>
        <taxon>Spermatophyta</taxon>
        <taxon>Magnoliopsida</taxon>
        <taxon>eudicotyledons</taxon>
        <taxon>Gunneridae</taxon>
        <taxon>Pentapetalae</taxon>
        <taxon>asterids</taxon>
        <taxon>lamiids</taxon>
        <taxon>Gentianales</taxon>
        <taxon>Apocynaceae</taxon>
        <taxon>Rauvolfioideae</taxon>
        <taxon>Vinceae</taxon>
        <taxon>Catharanthinae</taxon>
        <taxon>Catharanthus</taxon>
    </lineage>
</organism>
<name>A0ACB9ZPG4_CATRO</name>
<dbReference type="Proteomes" id="UP001060085">
    <property type="component" value="Linkage Group LG08"/>
</dbReference>
<accession>A0ACB9ZPG4</accession>
<gene>
    <name evidence="1" type="ORF">M9H77_34706</name>
</gene>
<comment type="caution">
    <text evidence="1">The sequence shown here is derived from an EMBL/GenBank/DDBJ whole genome shotgun (WGS) entry which is preliminary data.</text>
</comment>
<dbReference type="EMBL" id="CM044708">
    <property type="protein sequence ID" value="KAI5648701.1"/>
    <property type="molecule type" value="Genomic_DNA"/>
</dbReference>
<sequence>MVKVNNVNVGRCGHGEEGVGSRGGKKGKGKQVPRSEASSDKFISVKGAANYEDWTKKKRKIAPRHRVDLSDMGKHMLATQSSSTKCLPHGCFLTNMFQYFEISFSGPSDHIGIDKIYNQNTFKRMGFSRNEDGELIRGGQEEESENSEEEDEEGNEPEGMDEDEKNVEEIQRELKFKKRQEIEYEGQSSVDMAQLIARIITMQSQFNSRVDDIDGKLHNRLDAIDDKTVYIQNWNKRSIFRVSRLHKIEAKDLGDQGITKKKRSSH</sequence>
<reference evidence="2" key="1">
    <citation type="journal article" date="2023" name="Nat. Plants">
        <title>Single-cell RNA sequencing provides a high-resolution roadmap for understanding the multicellular compartmentation of specialized metabolism.</title>
        <authorList>
            <person name="Sun S."/>
            <person name="Shen X."/>
            <person name="Li Y."/>
            <person name="Li Y."/>
            <person name="Wang S."/>
            <person name="Li R."/>
            <person name="Zhang H."/>
            <person name="Shen G."/>
            <person name="Guo B."/>
            <person name="Wei J."/>
            <person name="Xu J."/>
            <person name="St-Pierre B."/>
            <person name="Chen S."/>
            <person name="Sun C."/>
        </authorList>
    </citation>
    <scope>NUCLEOTIDE SEQUENCE [LARGE SCALE GENOMIC DNA]</scope>
</reference>
<evidence type="ECO:0000313" key="1">
    <source>
        <dbReference type="EMBL" id="KAI5648701.1"/>
    </source>
</evidence>